<dbReference type="InterPro" id="IPR003482">
    <property type="entry name" value="Whib"/>
</dbReference>
<evidence type="ECO:0000256" key="9">
    <source>
        <dbReference type="ARBA" id="ARBA00023125"/>
    </source>
</evidence>
<comment type="function">
    <text evidence="12">Acts as a transcriptional regulator. Probably redox-responsive. The apo- but not holo-form probably binds DNA.</text>
</comment>
<comment type="subcellular location">
    <subcellularLocation>
        <location evidence="1 12">Cytoplasm</location>
    </subcellularLocation>
</comment>
<dbReference type="InterPro" id="IPR034768">
    <property type="entry name" value="4FE4S_WBL"/>
</dbReference>
<evidence type="ECO:0000256" key="4">
    <source>
        <dbReference type="ARBA" id="ARBA00022490"/>
    </source>
</evidence>
<dbReference type="GO" id="GO:0003677">
    <property type="term" value="F:DNA binding"/>
    <property type="evidence" value="ECO:0007669"/>
    <property type="project" value="UniProtKB-UniRule"/>
</dbReference>
<dbReference type="PANTHER" id="PTHR38839">
    <property type="entry name" value="TRANSCRIPTIONAL REGULATOR WHID-RELATED"/>
    <property type="match status" value="1"/>
</dbReference>
<evidence type="ECO:0000256" key="11">
    <source>
        <dbReference type="ARBA" id="ARBA00023163"/>
    </source>
</evidence>
<comment type="cofactor">
    <cofactor evidence="12">
        <name>[4Fe-4S] cluster</name>
        <dbReference type="ChEBI" id="CHEBI:49883"/>
    </cofactor>
    <text evidence="12">Binds 1 [4Fe-4S] cluster per subunit. Following nitrosylation of the [4Fe-4S] cluster binds 1 [4Fe-8(NO)] cluster per subunit.</text>
</comment>
<keyword evidence="10 12" id="KW-1015">Disulfide bond</keyword>
<feature type="binding site" evidence="12">
    <location>
        <position position="50"/>
    </location>
    <ligand>
        <name>[4Fe-4S] cluster</name>
        <dbReference type="ChEBI" id="CHEBI:49883"/>
    </ligand>
</feature>
<name>A0A6G3TLH5_9ACTN</name>
<dbReference type="Proteomes" id="UP000475666">
    <property type="component" value="Unassembled WGS sequence"/>
</dbReference>
<feature type="binding site" evidence="12">
    <location>
        <position position="20"/>
    </location>
    <ligand>
        <name>[4Fe-4S] cluster</name>
        <dbReference type="ChEBI" id="CHEBI:49883"/>
    </ligand>
</feature>
<evidence type="ECO:0000256" key="5">
    <source>
        <dbReference type="ARBA" id="ARBA00022723"/>
    </source>
</evidence>
<dbReference type="GO" id="GO:0035731">
    <property type="term" value="F:dinitrosyl-iron complex binding"/>
    <property type="evidence" value="ECO:0007669"/>
    <property type="project" value="UniProtKB-UniRule"/>
</dbReference>
<evidence type="ECO:0000313" key="15">
    <source>
        <dbReference type="Proteomes" id="UP000475666"/>
    </source>
</evidence>
<comment type="similarity">
    <text evidence="2 12">Belongs to the WhiB family.</text>
</comment>
<dbReference type="GO" id="GO:0047134">
    <property type="term" value="F:protein-disulfide reductase [NAD(P)H] activity"/>
    <property type="evidence" value="ECO:0007669"/>
    <property type="project" value="TreeGrafter"/>
</dbReference>
<evidence type="ECO:0000256" key="12">
    <source>
        <dbReference type="HAMAP-Rule" id="MF_01479"/>
    </source>
</evidence>
<evidence type="ECO:0000256" key="8">
    <source>
        <dbReference type="ARBA" id="ARBA00023015"/>
    </source>
</evidence>
<evidence type="ECO:0000256" key="6">
    <source>
        <dbReference type="ARBA" id="ARBA00023004"/>
    </source>
</evidence>
<keyword evidence="3 12" id="KW-0004">4Fe-4S</keyword>
<dbReference type="GO" id="GO:0005737">
    <property type="term" value="C:cytoplasm"/>
    <property type="evidence" value="ECO:0007669"/>
    <property type="project" value="UniProtKB-SubCell"/>
</dbReference>
<comment type="PTM">
    <text evidence="12">The Fe-S cluster can be nitrosylated by nitric oxide (NO).</text>
</comment>
<evidence type="ECO:0000259" key="13">
    <source>
        <dbReference type="PROSITE" id="PS51674"/>
    </source>
</evidence>
<dbReference type="EMBL" id="JAAGMQ010000883">
    <property type="protein sequence ID" value="NEC37386.1"/>
    <property type="molecule type" value="Genomic_DNA"/>
</dbReference>
<comment type="PTM">
    <text evidence="12">Upon Fe-S cluster removal intramolecular disulfide bonds are formed.</text>
</comment>
<keyword evidence="4 12" id="KW-0963">Cytoplasm</keyword>
<dbReference type="GO" id="GO:0045454">
    <property type="term" value="P:cell redox homeostasis"/>
    <property type="evidence" value="ECO:0007669"/>
    <property type="project" value="TreeGrafter"/>
</dbReference>
<evidence type="ECO:0000256" key="3">
    <source>
        <dbReference type="ARBA" id="ARBA00022485"/>
    </source>
</evidence>
<feature type="domain" description="4Fe-4S Wbl-type" evidence="13">
    <location>
        <begin position="19"/>
        <end position="83"/>
    </location>
</feature>
<evidence type="ECO:0000256" key="2">
    <source>
        <dbReference type="ARBA" id="ARBA00006597"/>
    </source>
</evidence>
<sequence length="85" mass="9860">MRTRLRPLLSDWAWQERAACRGMNSAVFYSPPGERGRERREREEAARSICRGCQVVEQCAAMAVDYEERYGVWGGMSPRERLSAY</sequence>
<feature type="binding site" evidence="12">
    <location>
        <position position="53"/>
    </location>
    <ligand>
        <name>[4Fe-4S] cluster</name>
        <dbReference type="ChEBI" id="CHEBI:49883"/>
    </ligand>
</feature>
<dbReference type="GO" id="GO:0045892">
    <property type="term" value="P:negative regulation of DNA-templated transcription"/>
    <property type="evidence" value="ECO:0007669"/>
    <property type="project" value="TreeGrafter"/>
</dbReference>
<dbReference type="GO" id="GO:0046872">
    <property type="term" value="F:metal ion binding"/>
    <property type="evidence" value="ECO:0007669"/>
    <property type="project" value="UniProtKB-KW"/>
</dbReference>
<dbReference type="PANTHER" id="PTHR38839:SF5">
    <property type="entry name" value="TRANSCRIPTIONAL REGULATOR WHID"/>
    <property type="match status" value="1"/>
</dbReference>
<keyword evidence="6 12" id="KW-0408">Iron</keyword>
<keyword evidence="11 12" id="KW-0804">Transcription</keyword>
<dbReference type="PROSITE" id="PS51674">
    <property type="entry name" value="4FE4S_WBL"/>
    <property type="match status" value="1"/>
</dbReference>
<keyword evidence="5 12" id="KW-0479">Metal-binding</keyword>
<evidence type="ECO:0000313" key="14">
    <source>
        <dbReference type="EMBL" id="NEC37386.1"/>
    </source>
</evidence>
<evidence type="ECO:0000256" key="1">
    <source>
        <dbReference type="ARBA" id="ARBA00004496"/>
    </source>
</evidence>
<dbReference type="GO" id="GO:0051539">
    <property type="term" value="F:4 iron, 4 sulfur cluster binding"/>
    <property type="evidence" value="ECO:0007669"/>
    <property type="project" value="UniProtKB-UniRule"/>
</dbReference>
<reference evidence="14 15" key="1">
    <citation type="submission" date="2020-01" db="EMBL/GenBank/DDBJ databases">
        <title>Insect and environment-associated Actinomycetes.</title>
        <authorList>
            <person name="Currrie C."/>
            <person name="Chevrette M."/>
            <person name="Carlson C."/>
            <person name="Stubbendieck R."/>
            <person name="Wendt-Pienkowski E."/>
        </authorList>
    </citation>
    <scope>NUCLEOTIDE SEQUENCE [LARGE SCALE GENOMIC DNA]</scope>
    <source>
        <strain evidence="14 15">SID7739</strain>
    </source>
</reference>
<keyword evidence="9 12" id="KW-0238">DNA-binding</keyword>
<dbReference type="AlphaFoldDB" id="A0A6G3TLH5"/>
<gene>
    <name evidence="12" type="primary">whiB</name>
    <name evidence="14" type="ORF">G3I66_30035</name>
</gene>
<protein>
    <recommendedName>
        <fullName evidence="12">Transcriptional regulator WhiB</fullName>
    </recommendedName>
</protein>
<accession>A0A6G3TLH5</accession>
<dbReference type="Pfam" id="PF02467">
    <property type="entry name" value="Whib"/>
    <property type="match status" value="1"/>
</dbReference>
<comment type="caution">
    <text evidence="14">The sequence shown here is derived from an EMBL/GenBank/DDBJ whole genome shotgun (WGS) entry which is preliminary data.</text>
</comment>
<keyword evidence="8 12" id="KW-0805">Transcription regulation</keyword>
<dbReference type="HAMAP" id="MF_01479">
    <property type="entry name" value="WhiB"/>
    <property type="match status" value="1"/>
</dbReference>
<evidence type="ECO:0000256" key="10">
    <source>
        <dbReference type="ARBA" id="ARBA00023157"/>
    </source>
</evidence>
<organism evidence="14 15">
    <name type="scientific">Streptomyces rubrogriseus</name>
    <dbReference type="NCBI Taxonomy" id="194673"/>
    <lineage>
        <taxon>Bacteria</taxon>
        <taxon>Bacillati</taxon>
        <taxon>Actinomycetota</taxon>
        <taxon>Actinomycetes</taxon>
        <taxon>Kitasatosporales</taxon>
        <taxon>Streptomycetaceae</taxon>
        <taxon>Streptomyces</taxon>
        <taxon>Streptomyces violaceoruber group</taxon>
    </lineage>
</organism>
<feature type="binding site" evidence="12">
    <location>
        <position position="59"/>
    </location>
    <ligand>
        <name>[4Fe-4S] cluster</name>
        <dbReference type="ChEBI" id="CHEBI:49883"/>
    </ligand>
</feature>
<evidence type="ECO:0000256" key="7">
    <source>
        <dbReference type="ARBA" id="ARBA00023014"/>
    </source>
</evidence>
<proteinExistence type="inferred from homology"/>
<keyword evidence="7 12" id="KW-0411">Iron-sulfur</keyword>